<dbReference type="PANTHER" id="PTHR24404">
    <property type="entry name" value="ZINC FINGER PROTEIN"/>
    <property type="match status" value="1"/>
</dbReference>
<proteinExistence type="predicted"/>
<gene>
    <name evidence="10" type="ORF">AFUS01_LOCUS15107</name>
</gene>
<dbReference type="PROSITE" id="PS50157">
    <property type="entry name" value="ZINC_FINGER_C2H2_2"/>
    <property type="match status" value="2"/>
</dbReference>
<dbReference type="GO" id="GO:0006357">
    <property type="term" value="P:regulation of transcription by RNA polymerase II"/>
    <property type="evidence" value="ECO:0007669"/>
    <property type="project" value="TreeGrafter"/>
</dbReference>
<dbReference type="PANTHER" id="PTHR24404:SF114">
    <property type="entry name" value="KLUMPFUSS, ISOFORM B-RELATED"/>
    <property type="match status" value="1"/>
</dbReference>
<dbReference type="InterPro" id="IPR050589">
    <property type="entry name" value="Ikaros_C2H2-ZF"/>
</dbReference>
<feature type="region of interest" description="Disordered" evidence="8">
    <location>
        <begin position="80"/>
        <end position="115"/>
    </location>
</feature>
<comment type="caution">
    <text evidence="10">The sequence shown here is derived from an EMBL/GenBank/DDBJ whole genome shotgun (WGS) entry which is preliminary data.</text>
</comment>
<feature type="compositionally biased region" description="Polar residues" evidence="8">
    <location>
        <begin position="187"/>
        <end position="197"/>
    </location>
</feature>
<evidence type="ECO:0000256" key="4">
    <source>
        <dbReference type="ARBA" id="ARBA00022771"/>
    </source>
</evidence>
<keyword evidence="5" id="KW-0862">Zinc</keyword>
<reference evidence="10" key="1">
    <citation type="submission" date="2021-06" db="EMBL/GenBank/DDBJ databases">
        <authorList>
            <person name="Hodson N. C."/>
            <person name="Mongue J. A."/>
            <person name="Jaron S. K."/>
        </authorList>
    </citation>
    <scope>NUCLEOTIDE SEQUENCE</scope>
</reference>
<dbReference type="PROSITE" id="PS00028">
    <property type="entry name" value="ZINC_FINGER_C2H2_1"/>
    <property type="match status" value="2"/>
</dbReference>
<evidence type="ECO:0000256" key="6">
    <source>
        <dbReference type="ARBA" id="ARBA00023242"/>
    </source>
</evidence>
<name>A0A8J2NU23_9HEXA</name>
<dbReference type="GO" id="GO:0003700">
    <property type="term" value="F:DNA-binding transcription factor activity"/>
    <property type="evidence" value="ECO:0007669"/>
    <property type="project" value="TreeGrafter"/>
</dbReference>
<evidence type="ECO:0000313" key="10">
    <source>
        <dbReference type="EMBL" id="CAG7726183.1"/>
    </source>
</evidence>
<dbReference type="Proteomes" id="UP000708208">
    <property type="component" value="Unassembled WGS sequence"/>
</dbReference>
<dbReference type="EMBL" id="CAJVCH010131893">
    <property type="protein sequence ID" value="CAG7726183.1"/>
    <property type="molecule type" value="Genomic_DNA"/>
</dbReference>
<feature type="compositionally biased region" description="Polar residues" evidence="8">
    <location>
        <begin position="155"/>
        <end position="179"/>
    </location>
</feature>
<evidence type="ECO:0000313" key="11">
    <source>
        <dbReference type="Proteomes" id="UP000708208"/>
    </source>
</evidence>
<comment type="subcellular location">
    <subcellularLocation>
        <location evidence="1">Nucleus</location>
    </subcellularLocation>
</comment>
<feature type="region of interest" description="Disordered" evidence="8">
    <location>
        <begin position="146"/>
        <end position="206"/>
    </location>
</feature>
<dbReference type="SMART" id="SM00355">
    <property type="entry name" value="ZnF_C2H2"/>
    <property type="match status" value="3"/>
</dbReference>
<evidence type="ECO:0000256" key="7">
    <source>
        <dbReference type="PROSITE-ProRule" id="PRU00042"/>
    </source>
</evidence>
<keyword evidence="6" id="KW-0539">Nucleus</keyword>
<dbReference type="GO" id="GO:0008270">
    <property type="term" value="F:zinc ion binding"/>
    <property type="evidence" value="ECO:0007669"/>
    <property type="project" value="UniProtKB-KW"/>
</dbReference>
<keyword evidence="2" id="KW-0479">Metal-binding</keyword>
<sequence>MDRLTQIEKEITNIQRELLSIEQLRRRMNNMESWISANLVHIKPVPMRPPNGTITTMPPLSNSKSVRASLKIMETVSTGIEKQPGTDKVSNGDEKPPGTDKFTNGIEKPPSTEKFTNGIERLPITEKISTGIERQGKTVTPAVETVMREPVLPKGQTQSGEATDATSKFKPQQQPSNIKQDTELDLNCTQKNNSDSTAGVRVPCKPEAPKVSTTGIDLPLNAPSKDPTAVPKMTKINTKTIPYNPAKTLNPEITSTGTTYSGPCLQDSRLSSIVKRCATSTGQAEYFNETSSSSCQGTNIDGISSTTPTKPSQKSSYCKKCLVYFPNAKIYTQHKIRTHQKFVCKYCDKRFEELAFLKQHKIAVHYKPKVALNQERIANSNNKQSELIAVRKDIFASQSNQSYQQGFAQNVNHVVDKHGGYLSNSSSTIPEKVNSCLKCRKTFKHVKHLKQHMHSHQDNKPTTSTNTTNTVLCHFDMNGNLVVKPVT</sequence>
<dbReference type="GO" id="GO:0000978">
    <property type="term" value="F:RNA polymerase II cis-regulatory region sequence-specific DNA binding"/>
    <property type="evidence" value="ECO:0007669"/>
    <property type="project" value="TreeGrafter"/>
</dbReference>
<evidence type="ECO:0000256" key="5">
    <source>
        <dbReference type="ARBA" id="ARBA00022833"/>
    </source>
</evidence>
<organism evidence="10 11">
    <name type="scientific">Allacma fusca</name>
    <dbReference type="NCBI Taxonomy" id="39272"/>
    <lineage>
        <taxon>Eukaryota</taxon>
        <taxon>Metazoa</taxon>
        <taxon>Ecdysozoa</taxon>
        <taxon>Arthropoda</taxon>
        <taxon>Hexapoda</taxon>
        <taxon>Collembola</taxon>
        <taxon>Symphypleona</taxon>
        <taxon>Sminthuridae</taxon>
        <taxon>Allacma</taxon>
    </lineage>
</organism>
<feature type="domain" description="C2H2-type" evidence="9">
    <location>
        <begin position="434"/>
        <end position="461"/>
    </location>
</feature>
<evidence type="ECO:0000256" key="1">
    <source>
        <dbReference type="ARBA" id="ARBA00004123"/>
    </source>
</evidence>
<evidence type="ECO:0000256" key="8">
    <source>
        <dbReference type="SAM" id="MobiDB-lite"/>
    </source>
</evidence>
<dbReference type="InterPro" id="IPR013087">
    <property type="entry name" value="Znf_C2H2_type"/>
</dbReference>
<dbReference type="AlphaFoldDB" id="A0A8J2NU23"/>
<evidence type="ECO:0000256" key="2">
    <source>
        <dbReference type="ARBA" id="ARBA00022723"/>
    </source>
</evidence>
<accession>A0A8J2NU23</accession>
<keyword evidence="3" id="KW-0677">Repeat</keyword>
<feature type="domain" description="C2H2-type" evidence="9">
    <location>
        <begin position="342"/>
        <end position="370"/>
    </location>
</feature>
<keyword evidence="4 7" id="KW-0863">Zinc-finger</keyword>
<keyword evidence="11" id="KW-1185">Reference proteome</keyword>
<evidence type="ECO:0000259" key="9">
    <source>
        <dbReference type="PROSITE" id="PS50157"/>
    </source>
</evidence>
<protein>
    <recommendedName>
        <fullName evidence="9">C2H2-type domain-containing protein</fullName>
    </recommendedName>
</protein>
<dbReference type="GO" id="GO:0005634">
    <property type="term" value="C:nucleus"/>
    <property type="evidence" value="ECO:0007669"/>
    <property type="project" value="UniProtKB-SubCell"/>
</dbReference>
<evidence type="ECO:0000256" key="3">
    <source>
        <dbReference type="ARBA" id="ARBA00022737"/>
    </source>
</evidence>